<dbReference type="GO" id="GO:0004521">
    <property type="term" value="F:RNA endonuclease activity"/>
    <property type="evidence" value="ECO:0007669"/>
    <property type="project" value="InterPro"/>
</dbReference>
<dbReference type="InterPro" id="IPR039787">
    <property type="entry name" value="ENDOU"/>
</dbReference>
<keyword evidence="4" id="KW-0540">Nuclease</keyword>
<evidence type="ECO:0000256" key="10">
    <source>
        <dbReference type="ARBA" id="ARBA00023239"/>
    </source>
</evidence>
<evidence type="ECO:0000313" key="14">
    <source>
        <dbReference type="Proteomes" id="UP001230188"/>
    </source>
</evidence>
<evidence type="ECO:0000256" key="5">
    <source>
        <dbReference type="ARBA" id="ARBA00022723"/>
    </source>
</evidence>
<organism evidence="13 14">
    <name type="scientific">Chrysophaeum taylorii</name>
    <dbReference type="NCBI Taxonomy" id="2483200"/>
    <lineage>
        <taxon>Eukaryota</taxon>
        <taxon>Sar</taxon>
        <taxon>Stramenopiles</taxon>
        <taxon>Ochrophyta</taxon>
        <taxon>Pelagophyceae</taxon>
        <taxon>Pelagomonadales</taxon>
        <taxon>Pelagomonadaceae</taxon>
        <taxon>Chrysophaeum</taxon>
    </lineage>
</organism>
<dbReference type="EMBL" id="JAQMWT010000066">
    <property type="protein sequence ID" value="KAJ8611657.1"/>
    <property type="molecule type" value="Genomic_DNA"/>
</dbReference>
<dbReference type="GO" id="GO:0003723">
    <property type="term" value="F:RNA binding"/>
    <property type="evidence" value="ECO:0007669"/>
    <property type="project" value="UniProtKB-KW"/>
</dbReference>
<dbReference type="SUPFAM" id="SSF142877">
    <property type="entry name" value="EndoU-like"/>
    <property type="match status" value="1"/>
</dbReference>
<evidence type="ECO:0000256" key="2">
    <source>
        <dbReference type="ARBA" id="ARBA00010168"/>
    </source>
</evidence>
<evidence type="ECO:0000256" key="4">
    <source>
        <dbReference type="ARBA" id="ARBA00022722"/>
    </source>
</evidence>
<keyword evidence="7" id="KW-0378">Hydrolase</keyword>
<evidence type="ECO:0000256" key="1">
    <source>
        <dbReference type="ARBA" id="ARBA00001936"/>
    </source>
</evidence>
<comment type="caution">
    <text evidence="13">The sequence shown here is derived from an EMBL/GenBank/DDBJ whole genome shotgun (WGS) entry which is preliminary data.</text>
</comment>
<dbReference type="GO" id="GO:0046872">
    <property type="term" value="F:metal ion binding"/>
    <property type="evidence" value="ECO:0007669"/>
    <property type="project" value="UniProtKB-KW"/>
</dbReference>
<feature type="region of interest" description="Disordered" evidence="11">
    <location>
        <begin position="1"/>
        <end position="41"/>
    </location>
</feature>
<accession>A0AAD7UMV6</accession>
<dbReference type="AlphaFoldDB" id="A0AAD7UMV6"/>
<dbReference type="InterPro" id="IPR018998">
    <property type="entry name" value="EndoU_C"/>
</dbReference>
<comment type="similarity">
    <text evidence="2">Belongs to the ENDOU family.</text>
</comment>
<sequence length="344" mass="38338">MASWAQVASGGSNGGSWAAVAAKHEENDESSLEASVVEDETVVEPTREELGDLRLGLGRVWELGEKLRPGVDYQLDLQGYATRRGKDYARRPLFSFVREDVLSRPTFAAFLRLLDNYEREVGKKERVTKSEKAEESAFLDAVLKTAPMRYCHEYCVAKRVAPASRSGFKRLLGSLWFRIYASRRGGPPDSSGFEHWAVGEERGDKHEVVGLHNWLQLFVEERKGALNYHGYVSHDKRRPDEDQPVLSLQFTWTDVDDGSVDLKPTSTSIIGSSPELELALFTLAALAAGKDDPKTTRVDDGREITPVTLRSDDGADLMTFEINCVKWTVDGHPAIRTCYPSAIS</sequence>
<keyword evidence="6" id="KW-0255">Endonuclease</keyword>
<keyword evidence="5" id="KW-0479">Metal-binding</keyword>
<comment type="subunit">
    <text evidence="3">Monomer.</text>
</comment>
<dbReference type="Proteomes" id="UP001230188">
    <property type="component" value="Unassembled WGS sequence"/>
</dbReference>
<proteinExistence type="inferred from homology"/>
<dbReference type="PANTHER" id="PTHR12439:SF11">
    <property type="entry name" value="URIDYLATE-SPECIFIC ENDORIBONUCLEASE"/>
    <property type="match status" value="1"/>
</dbReference>
<evidence type="ECO:0000256" key="3">
    <source>
        <dbReference type="ARBA" id="ARBA00011245"/>
    </source>
</evidence>
<dbReference type="InterPro" id="IPR037227">
    <property type="entry name" value="EndoU-like"/>
</dbReference>
<gene>
    <name evidence="13" type="ORF">CTAYLR_007902</name>
</gene>
<dbReference type="CDD" id="cd21159">
    <property type="entry name" value="XendoU"/>
    <property type="match status" value="1"/>
</dbReference>
<feature type="compositionally biased region" description="Acidic residues" evidence="11">
    <location>
        <begin position="27"/>
        <end position="41"/>
    </location>
</feature>
<evidence type="ECO:0000256" key="6">
    <source>
        <dbReference type="ARBA" id="ARBA00022759"/>
    </source>
</evidence>
<dbReference type="GO" id="GO:0016787">
    <property type="term" value="F:hydrolase activity"/>
    <property type="evidence" value="ECO:0007669"/>
    <property type="project" value="UniProtKB-KW"/>
</dbReference>
<keyword evidence="14" id="KW-1185">Reference proteome</keyword>
<evidence type="ECO:0000256" key="9">
    <source>
        <dbReference type="ARBA" id="ARBA00023211"/>
    </source>
</evidence>
<dbReference type="Pfam" id="PF09412">
    <property type="entry name" value="XendoU"/>
    <property type="match status" value="1"/>
</dbReference>
<evidence type="ECO:0000256" key="7">
    <source>
        <dbReference type="ARBA" id="ARBA00022801"/>
    </source>
</evidence>
<feature type="domain" description="EndoU" evidence="12">
    <location>
        <begin position="49"/>
        <end position="344"/>
    </location>
</feature>
<evidence type="ECO:0000256" key="8">
    <source>
        <dbReference type="ARBA" id="ARBA00022884"/>
    </source>
</evidence>
<evidence type="ECO:0000313" key="13">
    <source>
        <dbReference type="EMBL" id="KAJ8611657.1"/>
    </source>
</evidence>
<evidence type="ECO:0000259" key="12">
    <source>
        <dbReference type="PROSITE" id="PS51959"/>
    </source>
</evidence>
<reference evidence="13" key="1">
    <citation type="submission" date="2023-01" db="EMBL/GenBank/DDBJ databases">
        <title>Metagenome sequencing of chrysophaentin producing Chrysophaeum taylorii.</title>
        <authorList>
            <person name="Davison J."/>
            <person name="Bewley C."/>
        </authorList>
    </citation>
    <scope>NUCLEOTIDE SEQUENCE</scope>
    <source>
        <strain evidence="13">NIES-1699</strain>
    </source>
</reference>
<name>A0AAD7UMV6_9STRA</name>
<protein>
    <recommendedName>
        <fullName evidence="12">EndoU domain-containing protein</fullName>
    </recommendedName>
</protein>
<evidence type="ECO:0000256" key="11">
    <source>
        <dbReference type="SAM" id="MobiDB-lite"/>
    </source>
</evidence>
<dbReference type="PANTHER" id="PTHR12439">
    <property type="entry name" value="PLACENTAL PROTEIN 11-RELATED"/>
    <property type="match status" value="1"/>
</dbReference>
<dbReference type="GO" id="GO:0016829">
    <property type="term" value="F:lyase activity"/>
    <property type="evidence" value="ECO:0007669"/>
    <property type="project" value="UniProtKB-KW"/>
</dbReference>
<dbReference type="PROSITE" id="PS51959">
    <property type="entry name" value="ENDOU"/>
    <property type="match status" value="1"/>
</dbReference>
<keyword evidence="9" id="KW-0464">Manganese</keyword>
<keyword evidence="8" id="KW-0694">RNA-binding</keyword>
<comment type="cofactor">
    <cofactor evidence="1">
        <name>Mn(2+)</name>
        <dbReference type="ChEBI" id="CHEBI:29035"/>
    </cofactor>
</comment>
<keyword evidence="10" id="KW-0456">Lyase</keyword>